<keyword evidence="6" id="KW-0067">ATP-binding</keyword>
<evidence type="ECO:0000313" key="12">
    <source>
        <dbReference type="Proteomes" id="UP001151760"/>
    </source>
</evidence>
<evidence type="ECO:0000313" key="11">
    <source>
        <dbReference type="EMBL" id="GJT82886.1"/>
    </source>
</evidence>
<dbReference type="InterPro" id="IPR001241">
    <property type="entry name" value="Topo_IIA"/>
</dbReference>
<evidence type="ECO:0000256" key="1">
    <source>
        <dbReference type="ARBA" id="ARBA00000185"/>
    </source>
</evidence>
<dbReference type="PANTHER" id="PTHR10169:SF38">
    <property type="entry name" value="DNA TOPOISOMERASE 2"/>
    <property type="match status" value="1"/>
</dbReference>
<evidence type="ECO:0000256" key="7">
    <source>
        <dbReference type="ARBA" id="ARBA00023029"/>
    </source>
</evidence>
<protein>
    <recommendedName>
        <fullName evidence="4">DNA topoisomerase (ATP-hydrolyzing)</fullName>
        <ecNumber evidence="4">5.6.2.2</ecNumber>
    </recommendedName>
</protein>
<dbReference type="Gene3D" id="3.10.10.10">
    <property type="entry name" value="HIV Type 1 Reverse Transcriptase, subunit A, domain 1"/>
    <property type="match status" value="1"/>
</dbReference>
<dbReference type="EMBL" id="BQNB010019209">
    <property type="protein sequence ID" value="GJT82886.1"/>
    <property type="molecule type" value="Genomic_DNA"/>
</dbReference>
<evidence type="ECO:0000256" key="8">
    <source>
        <dbReference type="ARBA" id="ARBA00023125"/>
    </source>
</evidence>
<dbReference type="InterPro" id="IPR013759">
    <property type="entry name" value="Topo_IIA_B_C"/>
</dbReference>
<dbReference type="PRINTS" id="PR00418">
    <property type="entry name" value="TPI2FAMILY"/>
</dbReference>
<gene>
    <name evidence="11" type="ORF">Tco_1057228</name>
</gene>
<dbReference type="InterPro" id="IPR043502">
    <property type="entry name" value="DNA/RNA_pol_sf"/>
</dbReference>
<feature type="region of interest" description="Disordered" evidence="10">
    <location>
        <begin position="95"/>
        <end position="132"/>
    </location>
</feature>
<dbReference type="Proteomes" id="UP001151760">
    <property type="component" value="Unassembled WGS sequence"/>
</dbReference>
<dbReference type="InterPro" id="IPR050634">
    <property type="entry name" value="DNA_Topoisomerase_II"/>
</dbReference>
<keyword evidence="8" id="KW-0238">DNA-binding</keyword>
<dbReference type="SUPFAM" id="SSF56719">
    <property type="entry name" value="Type II DNA topoisomerase"/>
    <property type="match status" value="1"/>
</dbReference>
<evidence type="ECO:0000256" key="2">
    <source>
        <dbReference type="ARBA" id="ARBA00001946"/>
    </source>
</evidence>
<proteinExistence type="inferred from homology"/>
<comment type="cofactor">
    <cofactor evidence="2">
        <name>Mg(2+)</name>
        <dbReference type="ChEBI" id="CHEBI:18420"/>
    </cofactor>
</comment>
<reference evidence="11" key="1">
    <citation type="journal article" date="2022" name="Int. J. Mol. Sci.">
        <title>Draft Genome of Tanacetum Coccineum: Genomic Comparison of Closely Related Tanacetum-Family Plants.</title>
        <authorList>
            <person name="Yamashiro T."/>
            <person name="Shiraishi A."/>
            <person name="Nakayama K."/>
            <person name="Satake H."/>
        </authorList>
    </citation>
    <scope>NUCLEOTIDE SEQUENCE</scope>
</reference>
<keyword evidence="12" id="KW-1185">Reference proteome</keyword>
<dbReference type="InterPro" id="IPR001154">
    <property type="entry name" value="TopoII_euk"/>
</dbReference>
<dbReference type="EC" id="5.6.2.2" evidence="4"/>
<sequence>MTDHILKIGKRLKENNIALDVVSFPHQDQEFDALKTINLRSFVAAADNNNNSHFARLPLHSSVIEILVSSKILSLSQAEGVPFMEEEIKKMKLSIKNKKKKLTRNRSKKKNHHSQEDPQEEPPVSSSSPPPVILPAHIQVPQKYKYQNQETQIPELPDANLADTPYSQDCTLILTKGYPSTAFAVSYGSIIFSGYGMFPLEGKLLNVREASHEELEKNTEIQNIKKILGLQEGKIYENVNQVRYGQLMIMADEDHDGLEMKGLLINFLHYFWPSLLSKVLAFNELISSSGGASTTFLYELLYSFSVVHLGSYYVLPVAACQLVLGVQWLETLGPIATDHKQLAMSFKLGGVSHTFQGIRQDGGVEALTNKEFSCFQGTGYLFQMSLCVTSSQSSAYPPKLVHLLTKFQQVFEQPNNLPPKRSHHHGIPLQPNTQTSECWTLSLPLLPKEREIEKMVKELLQSGLMTPSNSPFSSPVLLVKKADGNWRFCMDYRALNAITVKDKYPIPVRGKSIL</sequence>
<dbReference type="InterPro" id="IPR036465">
    <property type="entry name" value="vWFA_dom_sf"/>
</dbReference>
<evidence type="ECO:0000256" key="6">
    <source>
        <dbReference type="ARBA" id="ARBA00022840"/>
    </source>
</evidence>
<name>A0ABQ5H5R9_9ASTR</name>
<dbReference type="SUPFAM" id="SSF56672">
    <property type="entry name" value="DNA/RNA polymerases"/>
    <property type="match status" value="1"/>
</dbReference>
<evidence type="ECO:0000256" key="3">
    <source>
        <dbReference type="ARBA" id="ARBA00011080"/>
    </source>
</evidence>
<evidence type="ECO:0000256" key="5">
    <source>
        <dbReference type="ARBA" id="ARBA00022741"/>
    </source>
</evidence>
<comment type="similarity">
    <text evidence="3">Belongs to the type II topoisomerase family.</text>
</comment>
<accession>A0ABQ5H5R9</accession>
<keyword evidence="5" id="KW-0547">Nucleotide-binding</keyword>
<comment type="caution">
    <text evidence="11">The sequence shown here is derived from an EMBL/GenBank/DDBJ whole genome shotgun (WGS) entry which is preliminary data.</text>
</comment>
<dbReference type="Gene3D" id="3.40.50.410">
    <property type="entry name" value="von Willebrand factor, type A domain"/>
    <property type="match status" value="1"/>
</dbReference>
<evidence type="ECO:0000256" key="9">
    <source>
        <dbReference type="ARBA" id="ARBA00023235"/>
    </source>
</evidence>
<keyword evidence="9" id="KW-0413">Isomerase</keyword>
<dbReference type="PANTHER" id="PTHR10169">
    <property type="entry name" value="DNA TOPOISOMERASE/GYRASE"/>
    <property type="match status" value="1"/>
</dbReference>
<dbReference type="Gene3D" id="3.40.50.670">
    <property type="match status" value="1"/>
</dbReference>
<dbReference type="PRINTS" id="PR01158">
    <property type="entry name" value="TOPISMRASEII"/>
</dbReference>
<evidence type="ECO:0000256" key="4">
    <source>
        <dbReference type="ARBA" id="ARBA00012895"/>
    </source>
</evidence>
<reference evidence="11" key="2">
    <citation type="submission" date="2022-01" db="EMBL/GenBank/DDBJ databases">
        <authorList>
            <person name="Yamashiro T."/>
            <person name="Shiraishi A."/>
            <person name="Satake H."/>
            <person name="Nakayama K."/>
        </authorList>
    </citation>
    <scope>NUCLEOTIDE SEQUENCE</scope>
</reference>
<dbReference type="SMART" id="SM00433">
    <property type="entry name" value="TOP2c"/>
    <property type="match status" value="1"/>
</dbReference>
<keyword evidence="7" id="KW-0799">Topoisomerase</keyword>
<organism evidence="11 12">
    <name type="scientific">Tanacetum coccineum</name>
    <dbReference type="NCBI Taxonomy" id="301880"/>
    <lineage>
        <taxon>Eukaryota</taxon>
        <taxon>Viridiplantae</taxon>
        <taxon>Streptophyta</taxon>
        <taxon>Embryophyta</taxon>
        <taxon>Tracheophyta</taxon>
        <taxon>Spermatophyta</taxon>
        <taxon>Magnoliopsida</taxon>
        <taxon>eudicotyledons</taxon>
        <taxon>Gunneridae</taxon>
        <taxon>Pentapetalae</taxon>
        <taxon>asterids</taxon>
        <taxon>campanulids</taxon>
        <taxon>Asterales</taxon>
        <taxon>Asteraceae</taxon>
        <taxon>Asteroideae</taxon>
        <taxon>Anthemideae</taxon>
        <taxon>Anthemidinae</taxon>
        <taxon>Tanacetum</taxon>
    </lineage>
</organism>
<evidence type="ECO:0000256" key="10">
    <source>
        <dbReference type="SAM" id="MobiDB-lite"/>
    </source>
</evidence>
<feature type="compositionally biased region" description="Basic residues" evidence="10">
    <location>
        <begin position="95"/>
        <end position="112"/>
    </location>
</feature>
<dbReference type="InterPro" id="IPR013760">
    <property type="entry name" value="Topo_IIA-like_dom_sf"/>
</dbReference>
<comment type="catalytic activity">
    <reaction evidence="1">
        <text>ATP-dependent breakage, passage and rejoining of double-stranded DNA.</text>
        <dbReference type="EC" id="5.6.2.2"/>
    </reaction>
</comment>